<dbReference type="Proteomes" id="UP000752171">
    <property type="component" value="Unassembled WGS sequence"/>
</dbReference>
<protein>
    <submittedName>
        <fullName evidence="1">Glutamate receptor ionotropic, NMDA 2A-like</fullName>
    </submittedName>
</protein>
<sequence>MYMMNTHLRLRKYTLFAPSAAASPPPASLSVAMVTVPALSLLLALVEWVGPAGSSPHLLLRPRERERDPVASMHFNIAVIHAGSGAQGDAGAAAAGGRVLYPGFGRVHSSFGESVVTQWGSANVIWLQVNDSSPRTLLSQLCDLLAARPLQGLVYEDERPLPLASGPLAPMLEFVSAQTGLPIVAVGGGAGLGRVPQLDSPPAAIRDPFASALPSSLPPVATVATHLRNIS</sequence>
<proteinExistence type="predicted"/>
<keyword evidence="1" id="KW-0675">Receptor</keyword>
<evidence type="ECO:0000313" key="1">
    <source>
        <dbReference type="EMBL" id="KAG9276024.1"/>
    </source>
</evidence>
<accession>A0A8T2LYM1</accession>
<organism evidence="1 2">
    <name type="scientific">Astyanax mexicanus</name>
    <name type="common">Blind cave fish</name>
    <name type="synonym">Astyanax fasciatus mexicanus</name>
    <dbReference type="NCBI Taxonomy" id="7994"/>
    <lineage>
        <taxon>Eukaryota</taxon>
        <taxon>Metazoa</taxon>
        <taxon>Chordata</taxon>
        <taxon>Craniata</taxon>
        <taxon>Vertebrata</taxon>
        <taxon>Euteleostomi</taxon>
        <taxon>Actinopterygii</taxon>
        <taxon>Neopterygii</taxon>
        <taxon>Teleostei</taxon>
        <taxon>Ostariophysi</taxon>
        <taxon>Characiformes</taxon>
        <taxon>Characoidei</taxon>
        <taxon>Acestrorhamphidae</taxon>
        <taxon>Acestrorhamphinae</taxon>
        <taxon>Astyanax</taxon>
    </lineage>
</organism>
<dbReference type="EMBL" id="JAICCE010000006">
    <property type="protein sequence ID" value="KAG9276024.1"/>
    <property type="molecule type" value="Genomic_DNA"/>
</dbReference>
<gene>
    <name evidence="1" type="primary">GRIN2D</name>
    <name evidence="1" type="ORF">AMEX_G8275</name>
</gene>
<evidence type="ECO:0000313" key="2">
    <source>
        <dbReference type="Proteomes" id="UP000752171"/>
    </source>
</evidence>
<dbReference type="AlphaFoldDB" id="A0A8T2LYM1"/>
<reference evidence="1 2" key="1">
    <citation type="submission" date="2021-07" db="EMBL/GenBank/DDBJ databases">
        <authorList>
            <person name="Imarazene B."/>
            <person name="Zahm M."/>
            <person name="Klopp C."/>
            <person name="Cabau C."/>
            <person name="Beille S."/>
            <person name="Jouanno E."/>
            <person name="Castinel A."/>
            <person name="Lluch J."/>
            <person name="Gil L."/>
            <person name="Kuchtly C."/>
            <person name="Lopez Roques C."/>
            <person name="Donnadieu C."/>
            <person name="Parrinello H."/>
            <person name="Journot L."/>
            <person name="Du K."/>
            <person name="Schartl M."/>
            <person name="Retaux S."/>
            <person name="Guiguen Y."/>
        </authorList>
    </citation>
    <scope>NUCLEOTIDE SEQUENCE [LARGE SCALE GENOMIC DNA]</scope>
    <source>
        <strain evidence="1">Pach_M1</strain>
        <tissue evidence="1">Testis</tissue>
    </source>
</reference>
<comment type="caution">
    <text evidence="1">The sequence shown here is derived from an EMBL/GenBank/DDBJ whole genome shotgun (WGS) entry which is preliminary data.</text>
</comment>
<dbReference type="Gene3D" id="3.40.50.2300">
    <property type="match status" value="1"/>
</dbReference>
<name>A0A8T2LYM1_ASTMX</name>